<dbReference type="InterPro" id="IPR018466">
    <property type="entry name" value="Kre9/Knh1-like_N"/>
</dbReference>
<dbReference type="PANTHER" id="PTHR40633:SF1">
    <property type="entry name" value="GPI ANCHORED SERINE-THREONINE RICH PROTEIN (AFU_ORTHOLOGUE AFUA_1G03630)"/>
    <property type="match status" value="1"/>
</dbReference>
<evidence type="ECO:0000313" key="6">
    <source>
        <dbReference type="Proteomes" id="UP000193560"/>
    </source>
</evidence>
<feature type="region of interest" description="Disordered" evidence="2">
    <location>
        <begin position="168"/>
        <end position="191"/>
    </location>
</feature>
<dbReference type="InterPro" id="IPR052982">
    <property type="entry name" value="SRP1/TIP1-like"/>
</dbReference>
<name>A0A1X2IL36_9FUNG</name>
<feature type="domain" description="Yeast cell wall synthesis Kre9/Knh1-like N-terminal" evidence="4">
    <location>
        <begin position="30"/>
        <end position="117"/>
    </location>
</feature>
<dbReference type="Pfam" id="PF10342">
    <property type="entry name" value="Kre9_KNH"/>
    <property type="match status" value="1"/>
</dbReference>
<comment type="caution">
    <text evidence="5">The sequence shown here is derived from an EMBL/GenBank/DDBJ whole genome shotgun (WGS) entry which is preliminary data.</text>
</comment>
<evidence type="ECO:0000256" key="1">
    <source>
        <dbReference type="ARBA" id="ARBA00022729"/>
    </source>
</evidence>
<organism evidence="5 6">
    <name type="scientific">Absidia repens</name>
    <dbReference type="NCBI Taxonomy" id="90262"/>
    <lineage>
        <taxon>Eukaryota</taxon>
        <taxon>Fungi</taxon>
        <taxon>Fungi incertae sedis</taxon>
        <taxon>Mucoromycota</taxon>
        <taxon>Mucoromycotina</taxon>
        <taxon>Mucoromycetes</taxon>
        <taxon>Mucorales</taxon>
        <taxon>Cunninghamellaceae</taxon>
        <taxon>Absidia</taxon>
    </lineage>
</organism>
<keyword evidence="6" id="KW-1185">Reference proteome</keyword>
<accession>A0A1X2IL36</accession>
<gene>
    <name evidence="5" type="ORF">BCR42DRAFT_435829</name>
</gene>
<dbReference type="Proteomes" id="UP000193560">
    <property type="component" value="Unassembled WGS sequence"/>
</dbReference>
<feature type="compositionally biased region" description="Low complexity" evidence="2">
    <location>
        <begin position="178"/>
        <end position="191"/>
    </location>
</feature>
<proteinExistence type="predicted"/>
<evidence type="ECO:0000256" key="2">
    <source>
        <dbReference type="SAM" id="MobiDB-lite"/>
    </source>
</evidence>
<protein>
    <recommendedName>
        <fullName evidence="4">Yeast cell wall synthesis Kre9/Knh1-like N-terminal domain-containing protein</fullName>
    </recommendedName>
</protein>
<sequence>MKFYCIAFVLATITLVTAQSTSSPFYITNPLPGTVLKAGDSFDLEWNNGLDQTVNVILIQGNDAGTMKPTDISFDVDGDDGSYTFHVPKSLADAKNYAFQFEYKDDKGLTQYAYSGPVSVSGGSGTIEPAAATTPAAAPASSAAVHAISSPPSSSSATIVSASSPSASASSGSVLSKNTSPASSTPSPNSASGIKMTGFILTIPALMMVALSA</sequence>
<evidence type="ECO:0000256" key="3">
    <source>
        <dbReference type="SAM" id="SignalP"/>
    </source>
</evidence>
<dbReference type="EMBL" id="MCGE01000008">
    <property type="protein sequence ID" value="ORZ18493.1"/>
    <property type="molecule type" value="Genomic_DNA"/>
</dbReference>
<dbReference type="OrthoDB" id="2260257at2759"/>
<evidence type="ECO:0000259" key="4">
    <source>
        <dbReference type="Pfam" id="PF10342"/>
    </source>
</evidence>
<keyword evidence="1 3" id="KW-0732">Signal</keyword>
<evidence type="ECO:0000313" key="5">
    <source>
        <dbReference type="EMBL" id="ORZ18493.1"/>
    </source>
</evidence>
<reference evidence="5 6" key="1">
    <citation type="submission" date="2016-07" db="EMBL/GenBank/DDBJ databases">
        <title>Pervasive Adenine N6-methylation of Active Genes in Fungi.</title>
        <authorList>
            <consortium name="DOE Joint Genome Institute"/>
            <person name="Mondo S.J."/>
            <person name="Dannebaum R.O."/>
            <person name="Kuo R.C."/>
            <person name="Labutti K."/>
            <person name="Haridas S."/>
            <person name="Kuo A."/>
            <person name="Salamov A."/>
            <person name="Ahrendt S.R."/>
            <person name="Lipzen A."/>
            <person name="Sullivan W."/>
            <person name="Andreopoulos W.B."/>
            <person name="Clum A."/>
            <person name="Lindquist E."/>
            <person name="Daum C."/>
            <person name="Ramamoorthy G.K."/>
            <person name="Gryganskyi A."/>
            <person name="Culley D."/>
            <person name="Magnuson J.K."/>
            <person name="James T.Y."/>
            <person name="O'Malley M.A."/>
            <person name="Stajich J.E."/>
            <person name="Spatafora J.W."/>
            <person name="Visel A."/>
            <person name="Grigoriev I.V."/>
        </authorList>
    </citation>
    <scope>NUCLEOTIDE SEQUENCE [LARGE SCALE GENOMIC DNA]</scope>
    <source>
        <strain evidence="5 6">NRRL 1336</strain>
    </source>
</reference>
<dbReference type="PANTHER" id="PTHR40633">
    <property type="entry name" value="MATRIX PROTEIN, PUTATIVE (AFU_ORTHOLOGUE AFUA_8G05410)-RELATED"/>
    <property type="match status" value="1"/>
</dbReference>
<feature type="signal peptide" evidence="3">
    <location>
        <begin position="1"/>
        <end position="18"/>
    </location>
</feature>
<dbReference type="AlphaFoldDB" id="A0A1X2IL36"/>
<feature type="chain" id="PRO_5010865752" description="Yeast cell wall synthesis Kre9/Knh1-like N-terminal domain-containing protein" evidence="3">
    <location>
        <begin position="19"/>
        <end position="213"/>
    </location>
</feature>